<feature type="transmembrane region" description="Helical" evidence="1">
    <location>
        <begin position="82"/>
        <end position="105"/>
    </location>
</feature>
<keyword evidence="1" id="KW-0472">Membrane</keyword>
<reference evidence="4" key="3">
    <citation type="submission" date="2024-03" db="EMBL/GenBank/DDBJ databases">
        <title>The Genome Sequence of Enterococcus sp. DIV0242b.</title>
        <authorList>
            <consortium name="The Broad Institute Genomics Platform"/>
            <consortium name="The Broad Institute Microbial Omics Core"/>
            <consortium name="The Broad Institute Genomic Center for Infectious Diseases"/>
            <person name="Earl A."/>
            <person name="Manson A."/>
            <person name="Gilmore M."/>
            <person name="Schwartman J."/>
            <person name="Shea T."/>
            <person name="Abouelleil A."/>
            <person name="Cao P."/>
            <person name="Chapman S."/>
            <person name="Cusick C."/>
            <person name="Young S."/>
            <person name="Neafsey D."/>
            <person name="Nusbaum C."/>
            <person name="Birren B."/>
        </authorList>
    </citation>
    <scope>NUCLEOTIDE SEQUENCE</scope>
    <source>
        <strain evidence="4">9E7_DIV0242</strain>
    </source>
</reference>
<feature type="transmembrane region" description="Helical" evidence="1">
    <location>
        <begin position="141"/>
        <end position="162"/>
    </location>
</feature>
<gene>
    <name evidence="4" type="ORF">A5888_002103</name>
    <name evidence="3" type="ORF">A5888_002721</name>
</gene>
<keyword evidence="1" id="KW-1133">Transmembrane helix</keyword>
<feature type="transmembrane region" description="Helical" evidence="1">
    <location>
        <begin position="6"/>
        <end position="26"/>
    </location>
</feature>
<protein>
    <recommendedName>
        <fullName evidence="2">Bacterial Pleckstrin homology domain-containing protein</fullName>
    </recommendedName>
</protein>
<organism evidence="3">
    <name type="scientific">Candidatus Enterococcus clewellii</name>
    <dbReference type="NCBI Taxonomy" id="1834193"/>
    <lineage>
        <taxon>Bacteria</taxon>
        <taxon>Bacillati</taxon>
        <taxon>Bacillota</taxon>
        <taxon>Bacilli</taxon>
        <taxon>Lactobacillales</taxon>
        <taxon>Enterococcaceae</taxon>
        <taxon>Enterococcus</taxon>
    </lineage>
</organism>
<sequence>MNMNVILLLVLIGMNFLMALIGRIVANPHKNIILETTLPKDRLDDLQVLHVRQEYKRALLIIAGVFSVLDLLMLLISYDSIALIFMLLSLFSMIGVNYYTQVIYIRKMTTVKLKNNWMLPTKPLLVDTKLVLNKNRNMLKVYWFTPSILISLSGTIYTLFSLKQAPGAILFGSISLFTTALFIFSYYLIRRLPVKPLTSDEKINQQVNDAMRYYWSLLFILSAFVFSPLSFLPALSLVVVYDKIMILASLYFIGLFVYIGFIFVLMFRLRRTQDQLILQASDYRYGDDDQYWRYAMYINPNDPRIMFPDRLGMNLSVNLGRPAGKISMIVLLIVIIATLIISSVPLLVSDFSNDPFRMAFSTKEVSLSAPFSKTREIAIKDIDAVSLIDQMPDHGIRIYGSATDHYLTGEFRINDEVAYLLVYKKETPIMKIETKDYTYYYTNKDPEKTKQEYRNLLDRLS</sequence>
<reference evidence="3" key="1">
    <citation type="submission" date="2017-05" db="EMBL/GenBank/DDBJ databases">
        <title>The Genome Sequence of Enterococcus sp. 9E7_DIV0242.</title>
        <authorList>
            <consortium name="The Broad Institute Genomics Platform"/>
            <consortium name="The Broad Institute Genomic Center for Infectious Diseases"/>
            <person name="Earl A."/>
            <person name="Manson A."/>
            <person name="Schwartman J."/>
            <person name="Gilmore M."/>
            <person name="Abouelleil A."/>
            <person name="Cao P."/>
            <person name="Chapman S."/>
            <person name="Cusick C."/>
            <person name="Shea T."/>
            <person name="Young S."/>
            <person name="Neafsey D."/>
            <person name="Nusbaum C."/>
            <person name="Birren B."/>
        </authorList>
    </citation>
    <scope>NUCLEOTIDE SEQUENCE [LARGE SCALE GENOMIC DNA]</scope>
    <source>
        <strain evidence="3">9E7_DIV0242</strain>
    </source>
</reference>
<feature type="transmembrane region" description="Helical" evidence="1">
    <location>
        <begin position="58"/>
        <end position="76"/>
    </location>
</feature>
<dbReference type="AlphaFoldDB" id="A0A242K516"/>
<dbReference type="EMBL" id="CP147247">
    <property type="protein sequence ID" value="WYJ90346.1"/>
    <property type="molecule type" value="Genomic_DNA"/>
</dbReference>
<dbReference type="Proteomes" id="UP000195141">
    <property type="component" value="Chromosome"/>
</dbReference>
<dbReference type="EMBL" id="NGMM01000004">
    <property type="protein sequence ID" value="OTP14620.1"/>
    <property type="molecule type" value="Genomic_DNA"/>
</dbReference>
<dbReference type="Pfam" id="PF10882">
    <property type="entry name" value="bPH_5"/>
    <property type="match status" value="1"/>
</dbReference>
<reference evidence="4" key="2">
    <citation type="submission" date="2017-05" db="EMBL/GenBank/DDBJ databases">
        <authorList>
            <consortium name="The Broad Institute Genomics Platform"/>
            <consortium name="The Broad Institute Genomic Center for Infectious Diseases"/>
            <person name="Earl A."/>
            <person name="Manson A."/>
            <person name="Schwartman J."/>
            <person name="Gilmore M."/>
            <person name="Abouelleil A."/>
            <person name="Cao P."/>
            <person name="Chapman S."/>
            <person name="Cusick C."/>
            <person name="Shea T."/>
            <person name="Young S."/>
            <person name="Neafsey D."/>
            <person name="Nusbaum C."/>
            <person name="Birren B."/>
        </authorList>
    </citation>
    <scope>NUCLEOTIDE SEQUENCE</scope>
    <source>
        <strain evidence="4">9E7_DIV0242</strain>
    </source>
</reference>
<evidence type="ECO:0000256" key="1">
    <source>
        <dbReference type="SAM" id="Phobius"/>
    </source>
</evidence>
<name>A0A242K516_9ENTE</name>
<feature type="transmembrane region" description="Helical" evidence="1">
    <location>
        <begin position="210"/>
        <end position="232"/>
    </location>
</feature>
<feature type="domain" description="Bacterial Pleckstrin homology" evidence="2">
    <location>
        <begin position="362"/>
        <end position="455"/>
    </location>
</feature>
<evidence type="ECO:0000259" key="2">
    <source>
        <dbReference type="Pfam" id="PF10882"/>
    </source>
</evidence>
<feature type="transmembrane region" description="Helical" evidence="1">
    <location>
        <begin position="328"/>
        <end position="348"/>
    </location>
</feature>
<feature type="transmembrane region" description="Helical" evidence="1">
    <location>
        <begin position="168"/>
        <end position="189"/>
    </location>
</feature>
<evidence type="ECO:0000313" key="5">
    <source>
        <dbReference type="Proteomes" id="UP000195141"/>
    </source>
</evidence>
<evidence type="ECO:0000313" key="4">
    <source>
        <dbReference type="EMBL" id="WYJ90346.1"/>
    </source>
</evidence>
<evidence type="ECO:0000313" key="3">
    <source>
        <dbReference type="EMBL" id="OTP14620.1"/>
    </source>
</evidence>
<proteinExistence type="predicted"/>
<feature type="transmembrane region" description="Helical" evidence="1">
    <location>
        <begin position="244"/>
        <end position="267"/>
    </location>
</feature>
<keyword evidence="5" id="KW-1185">Reference proteome</keyword>
<keyword evidence="1" id="KW-0812">Transmembrane</keyword>
<accession>A0A242K516</accession>
<dbReference type="InterPro" id="IPR027783">
    <property type="entry name" value="Bacterial_PH-related"/>
</dbReference>